<name>A0A2P6Q9Z9_ROSCH</name>
<keyword evidence="9" id="KW-1185">Reference proteome</keyword>
<dbReference type="PROSITE" id="PS51059">
    <property type="entry name" value="PARP_CATALYTIC"/>
    <property type="match status" value="1"/>
</dbReference>
<dbReference type="PROSITE" id="PS51879">
    <property type="entry name" value="RST"/>
    <property type="match status" value="2"/>
</dbReference>
<evidence type="ECO:0000259" key="7">
    <source>
        <dbReference type="PROSITE" id="PS51879"/>
    </source>
</evidence>
<proteinExistence type="predicted"/>
<dbReference type="Gene3D" id="3.90.228.10">
    <property type="match status" value="1"/>
</dbReference>
<evidence type="ECO:0000313" key="9">
    <source>
        <dbReference type="Proteomes" id="UP000238479"/>
    </source>
</evidence>
<dbReference type="STRING" id="74649.A0A2P6Q9Z9"/>
<dbReference type="AlphaFoldDB" id="A0A2P6Q9Z9"/>
<dbReference type="PANTHER" id="PTHR32263">
    <property type="entry name" value="INACTIVE POLY [ADP-RIBOSE] POLYMERASE SRO4-RELATED"/>
    <property type="match status" value="1"/>
</dbReference>
<sequence>MDHIQIDADEVPMTLQNTETQDSCSDCDTVRSESNSSSSEEIEIDQDSQSDCESESPVSDPFGAFTENEITVRVEGLERETITKSFVSGMGPAGGETRVVAVHKNSSSGLTRRARFDSFRVFTEAVARKCGGNPNIKYGWYGGSKDEIAEILVHGFSAKNEKVGGRIQLVPVKFALDAAVGSGVDEDGMRHVLMCRVILGKSELMPNGSDQIRPRSSEFDSGVDSLVTPRKYIVWSNLMNSHICPAYVVSFKAPGCLEKYAAPPQKTISFLDLLPVLARFLPPSKMAVLCQLRDDYWDKKITLAELHGKLKREVDGKVLASAMRLVTPRQGNSGAFPAPGTVNLPHLMKVLPLLLPASEMAIVAKSRDDFLAKKISLAEVSRQVRPIVDKKVMASAMKLMKPAQTSSGLHRGPLVMAALARFLPPSQMKILGRLIMDFRAKKISGDELDRKFKLIVDDKVLASALKLVTPSTQQRSNTASDIRDLLKVPNSSIYFPALMPVFERSLSPQKMALLTKSLNDLKAKKITRPQLLQRAKLIVGNELLVAAVKSYRSSQQHV</sequence>
<comment type="subcellular location">
    <subcellularLocation>
        <location evidence="1">Nucleus</location>
    </subcellularLocation>
</comment>
<dbReference type="Proteomes" id="UP000238479">
    <property type="component" value="Chromosome 5"/>
</dbReference>
<organism evidence="8 9">
    <name type="scientific">Rosa chinensis</name>
    <name type="common">China rose</name>
    <dbReference type="NCBI Taxonomy" id="74649"/>
    <lineage>
        <taxon>Eukaryota</taxon>
        <taxon>Viridiplantae</taxon>
        <taxon>Streptophyta</taxon>
        <taxon>Embryophyta</taxon>
        <taxon>Tracheophyta</taxon>
        <taxon>Spermatophyta</taxon>
        <taxon>Magnoliopsida</taxon>
        <taxon>eudicotyledons</taxon>
        <taxon>Gunneridae</taxon>
        <taxon>Pentapetalae</taxon>
        <taxon>rosids</taxon>
        <taxon>fabids</taxon>
        <taxon>Rosales</taxon>
        <taxon>Rosaceae</taxon>
        <taxon>Rosoideae</taxon>
        <taxon>Rosoideae incertae sedis</taxon>
        <taxon>Rosa</taxon>
    </lineage>
</organism>
<feature type="domain" description="RST" evidence="7">
    <location>
        <begin position="403"/>
        <end position="474"/>
    </location>
</feature>
<keyword evidence="3" id="KW-0346">Stress response</keyword>
<evidence type="ECO:0000256" key="5">
    <source>
        <dbReference type="SAM" id="MobiDB-lite"/>
    </source>
</evidence>
<feature type="domain" description="PARP catalytic" evidence="6">
    <location>
        <begin position="56"/>
        <end position="269"/>
    </location>
</feature>
<dbReference type="InterPro" id="IPR022003">
    <property type="entry name" value="RST"/>
</dbReference>
<feature type="domain" description="RST" evidence="7">
    <location>
        <begin position="486"/>
        <end position="557"/>
    </location>
</feature>
<dbReference type="Gramene" id="PRQ31015">
    <property type="protein sequence ID" value="PRQ31015"/>
    <property type="gene ID" value="RchiOBHm_Chr5g0030861"/>
</dbReference>
<evidence type="ECO:0000256" key="1">
    <source>
        <dbReference type="ARBA" id="ARBA00004123"/>
    </source>
</evidence>
<dbReference type="InterPro" id="IPR044964">
    <property type="entry name" value="RCD1/SRO1-5"/>
</dbReference>
<evidence type="ECO:0000313" key="8">
    <source>
        <dbReference type="EMBL" id="PRQ31015.1"/>
    </source>
</evidence>
<protein>
    <submittedName>
        <fullName evidence="8">Putative poly(ADP-ribose) polymerase, catalytic domain, RST domain of plant</fullName>
    </submittedName>
</protein>
<evidence type="ECO:0000259" key="6">
    <source>
        <dbReference type="PROSITE" id="PS51059"/>
    </source>
</evidence>
<keyword evidence="2" id="KW-0217">Developmental protein</keyword>
<evidence type="ECO:0000256" key="3">
    <source>
        <dbReference type="ARBA" id="ARBA00023016"/>
    </source>
</evidence>
<gene>
    <name evidence="8" type="ORF">RchiOBHm_Chr5g0030861</name>
</gene>
<accession>A0A2P6Q9Z9</accession>
<dbReference type="PANTHER" id="PTHR32263:SF14">
    <property type="entry name" value="INACTIVE POLY [ADP-RIBOSE] POLYMERASE SRO2-RELATED"/>
    <property type="match status" value="1"/>
</dbReference>
<dbReference type="GO" id="GO:0005634">
    <property type="term" value="C:nucleus"/>
    <property type="evidence" value="ECO:0007669"/>
    <property type="project" value="UniProtKB-SubCell"/>
</dbReference>
<dbReference type="GO" id="GO:0003950">
    <property type="term" value="F:NAD+ poly-ADP-ribosyltransferase activity"/>
    <property type="evidence" value="ECO:0007669"/>
    <property type="project" value="InterPro"/>
</dbReference>
<dbReference type="EMBL" id="PDCK01000043">
    <property type="protein sequence ID" value="PRQ31015.1"/>
    <property type="molecule type" value="Genomic_DNA"/>
</dbReference>
<reference evidence="8 9" key="1">
    <citation type="journal article" date="2018" name="Nat. Genet.">
        <title>The Rosa genome provides new insights in the design of modern roses.</title>
        <authorList>
            <person name="Bendahmane M."/>
        </authorList>
    </citation>
    <scope>NUCLEOTIDE SEQUENCE [LARGE SCALE GENOMIC DNA]</scope>
    <source>
        <strain evidence="9">cv. Old Blush</strain>
    </source>
</reference>
<feature type="region of interest" description="Disordered" evidence="5">
    <location>
        <begin position="1"/>
        <end position="63"/>
    </location>
</feature>
<dbReference type="SUPFAM" id="SSF56399">
    <property type="entry name" value="ADP-ribosylation"/>
    <property type="match status" value="1"/>
</dbReference>
<dbReference type="InterPro" id="IPR012317">
    <property type="entry name" value="Poly(ADP-ribose)pol_cat_dom"/>
</dbReference>
<feature type="compositionally biased region" description="Polar residues" evidence="5">
    <location>
        <begin position="14"/>
        <end position="26"/>
    </location>
</feature>
<keyword evidence="4" id="KW-0539">Nucleus</keyword>
<evidence type="ECO:0000256" key="2">
    <source>
        <dbReference type="ARBA" id="ARBA00022473"/>
    </source>
</evidence>
<comment type="caution">
    <text evidence="8">The sequence shown here is derived from an EMBL/GenBank/DDBJ whole genome shotgun (WGS) entry which is preliminary data.</text>
</comment>
<dbReference type="Pfam" id="PF12174">
    <property type="entry name" value="RST"/>
    <property type="match status" value="3"/>
</dbReference>
<evidence type="ECO:0000256" key="4">
    <source>
        <dbReference type="ARBA" id="ARBA00023242"/>
    </source>
</evidence>
<feature type="compositionally biased region" description="Acidic residues" evidence="5">
    <location>
        <begin position="40"/>
        <end position="54"/>
    </location>
</feature>